<reference evidence="2" key="1">
    <citation type="journal article" date="2019" name="Int. J. Syst. Evol. Microbiol.">
        <title>The Global Catalogue of Microorganisms (GCM) 10K type strain sequencing project: providing services to taxonomists for standard genome sequencing and annotation.</title>
        <authorList>
            <consortium name="The Broad Institute Genomics Platform"/>
            <consortium name="The Broad Institute Genome Sequencing Center for Infectious Disease"/>
            <person name="Wu L."/>
            <person name="Ma J."/>
        </authorList>
    </citation>
    <scope>NUCLEOTIDE SEQUENCE [LARGE SCALE GENOMIC DNA]</scope>
    <source>
        <strain evidence="2">JCM 17137</strain>
    </source>
</reference>
<dbReference type="Proteomes" id="UP001500908">
    <property type="component" value="Unassembled WGS sequence"/>
</dbReference>
<name>A0ABP7G446_9ACTN</name>
<dbReference type="EMBL" id="BAABDD010000019">
    <property type="protein sequence ID" value="GAA3753937.1"/>
    <property type="molecule type" value="Genomic_DNA"/>
</dbReference>
<sequence length="52" mass="5137">MEAGARDGAVGVEAAHHVAGGDELAKLHWGMVAGLVGGGWWPVVGGVGSYHG</sequence>
<evidence type="ECO:0000313" key="2">
    <source>
        <dbReference type="Proteomes" id="UP001500908"/>
    </source>
</evidence>
<organism evidence="1 2">
    <name type="scientific">Salinactinospora qingdaonensis</name>
    <dbReference type="NCBI Taxonomy" id="702744"/>
    <lineage>
        <taxon>Bacteria</taxon>
        <taxon>Bacillati</taxon>
        <taxon>Actinomycetota</taxon>
        <taxon>Actinomycetes</taxon>
        <taxon>Streptosporangiales</taxon>
        <taxon>Nocardiopsidaceae</taxon>
        <taxon>Salinactinospora</taxon>
    </lineage>
</organism>
<evidence type="ECO:0000313" key="1">
    <source>
        <dbReference type="EMBL" id="GAA3753937.1"/>
    </source>
</evidence>
<keyword evidence="2" id="KW-1185">Reference proteome</keyword>
<accession>A0ABP7G446</accession>
<gene>
    <name evidence="1" type="ORF">GCM10022402_35770</name>
</gene>
<proteinExistence type="predicted"/>
<protein>
    <submittedName>
        <fullName evidence="1">Uncharacterized protein</fullName>
    </submittedName>
</protein>
<comment type="caution">
    <text evidence="1">The sequence shown here is derived from an EMBL/GenBank/DDBJ whole genome shotgun (WGS) entry which is preliminary data.</text>
</comment>